<feature type="region of interest" description="Disordered" evidence="1">
    <location>
        <begin position="447"/>
        <end position="508"/>
    </location>
</feature>
<dbReference type="Proteomes" id="UP000722791">
    <property type="component" value="Unassembled WGS sequence"/>
</dbReference>
<dbReference type="PANTHER" id="PTHR45662:SF2">
    <property type="entry name" value="PHOSPHATIDYLINOSITOL-3-PHOSPHATASE SAC1"/>
    <property type="match status" value="1"/>
</dbReference>
<feature type="compositionally biased region" description="Basic and acidic residues" evidence="1">
    <location>
        <begin position="625"/>
        <end position="637"/>
    </location>
</feature>
<feature type="region of interest" description="Disordered" evidence="1">
    <location>
        <begin position="845"/>
        <end position="920"/>
    </location>
</feature>
<feature type="compositionally biased region" description="Low complexity" evidence="1">
    <location>
        <begin position="739"/>
        <end position="764"/>
    </location>
</feature>
<feature type="transmembrane region" description="Helical" evidence="2">
    <location>
        <begin position="1063"/>
        <end position="1082"/>
    </location>
</feature>
<feature type="compositionally biased region" description="Low complexity" evidence="1">
    <location>
        <begin position="447"/>
        <end position="475"/>
    </location>
</feature>
<dbReference type="GO" id="GO:0005783">
    <property type="term" value="C:endoplasmic reticulum"/>
    <property type="evidence" value="ECO:0007669"/>
    <property type="project" value="TreeGrafter"/>
</dbReference>
<reference evidence="4" key="1">
    <citation type="journal article" date="2021" name="Proc. Natl. Acad. Sci. U.S.A.">
        <title>Three genomes in the algal genus Volvox reveal the fate of a haploid sex-determining region after a transition to homothallism.</title>
        <authorList>
            <person name="Yamamoto K."/>
            <person name="Hamaji T."/>
            <person name="Kawai-Toyooka H."/>
            <person name="Matsuzaki R."/>
            <person name="Takahashi F."/>
            <person name="Nishimura Y."/>
            <person name="Kawachi M."/>
            <person name="Noguchi H."/>
            <person name="Minakuchi Y."/>
            <person name="Umen J.G."/>
            <person name="Toyoda A."/>
            <person name="Nozaki H."/>
        </authorList>
    </citation>
    <scope>NUCLEOTIDE SEQUENCE</scope>
    <source>
        <strain evidence="4">NIES-3785</strain>
    </source>
</reference>
<evidence type="ECO:0000259" key="3">
    <source>
        <dbReference type="PROSITE" id="PS50275"/>
    </source>
</evidence>
<feature type="region of interest" description="Disordered" evidence="1">
    <location>
        <begin position="167"/>
        <end position="194"/>
    </location>
</feature>
<feature type="compositionally biased region" description="Gly residues" evidence="1">
    <location>
        <begin position="222"/>
        <end position="240"/>
    </location>
</feature>
<keyword evidence="2" id="KW-1133">Transmembrane helix</keyword>
<sequence length="1132" mass="118272">MPHVHRKQHPKHQQSPSGNEVSDLGLLFFKADGSQVTIQHCSAHGDGSSSRPATVPSMRLDLRTGKVWVGPAGPLPADSPMTLGIFGLLRLERGTILVLVSKAKRVCGMLDGPVYKVEDTTLVAPETINSCANDLRYASLLQEAVSPKCVGAHLYFSHTANITSSRQRQALASSTSTGTSPAGQRTASDGGSGWPPSLGAWWANDGAVTAAPGRNSTADGSSGSGSGASRGIRGGGSGGGSLWSRADPRFLWNRELMRPLIEAGADAFALPIMAGYVGQATGATFVLRSNSSSNIGKNCTNSERDNGRDLATIAAHAGDNGGGADAGGFPSTSASPPSQTQKHEPQRNRQHGSVDAGSDDISDTVAGRAGGGERAAVRAPADLTLVTRLGVERPVAGGWRRGADTQGHTAGFAETEVVLTVWQPEENDLASATATAAASDTDTAATATATATAASPSSTANPKQDSQQQQQQPQQRLGETGDKGKGSDAPGETGPKGGCSPRSGSVAVSDSSTCVRKRTWVAVTSYVIARGSAPLFWAAPPDMRLCPAPRGPEDPVLHSGPFTRHVDWLHAAYGRTLLLLNIIFGSNERQQLRLHDALKQQVDAYCARVRDQRRKQQQQQLQVESRNEHQATSREGEDIATGEGRGEDGDTSGAAAVAVASAGSATAPGAVSGRSTNNPEVASSLSLVGLLLRSGELSELASCGAAAAHLEREVAEAARRIGAFVSLDELEMTVMQQPSTAATNANGTRTAATSTATKTTTANSPMVASDPQPQPQPQSLRGRSMTRCVGRQVCCLQKGLLRVSSASTVSAGGAKTRGGEARGASFPAFRTAYISTQNVSRNEFLLKPPFLPPPHHHPRTHPSSPNCTSHSTSLSSRRASRLFPKSSQAQDQPQEVTASPNRNPNPRAQQPSAPTPGGCCEEVDLAQHALVLPVLAEALVAMGAMDDPGDMGVAHGSVIHALAQLWSHMADVLSDQTLGTASHAGRVLRAAAAAMEPPSLARWVVKGLWDKILSVGDTASRYYYSNFTDARRQDALDLSSGVFKMSSPPAELPRRKPPSTTTLQLGILLVLAATIQAVVLAFKRSVGLKELGTGVLGPAALGVALLLEVLRQGTAYVEQPLLQRTGLYPWAQ</sequence>
<feature type="domain" description="SAC" evidence="3">
    <location>
        <begin position="154"/>
        <end position="583"/>
    </location>
</feature>
<keyword evidence="2" id="KW-0472">Membrane</keyword>
<accession>A0A8J4M084</accession>
<dbReference type="GO" id="GO:0046856">
    <property type="term" value="P:phosphatidylinositol dephosphorylation"/>
    <property type="evidence" value="ECO:0007669"/>
    <property type="project" value="TreeGrafter"/>
</dbReference>
<feature type="region of interest" description="Disordered" evidence="1">
    <location>
        <begin position="616"/>
        <end position="653"/>
    </location>
</feature>
<dbReference type="AlphaFoldDB" id="A0A8J4M084"/>
<evidence type="ECO:0000256" key="2">
    <source>
        <dbReference type="SAM" id="Phobius"/>
    </source>
</evidence>
<feature type="region of interest" description="Disordered" evidence="1">
    <location>
        <begin position="209"/>
        <end position="240"/>
    </location>
</feature>
<keyword evidence="2" id="KW-0812">Transmembrane</keyword>
<evidence type="ECO:0000313" key="5">
    <source>
        <dbReference type="Proteomes" id="UP000722791"/>
    </source>
</evidence>
<protein>
    <recommendedName>
        <fullName evidence="3">SAC domain-containing protein</fullName>
    </recommendedName>
</protein>
<name>A0A8J4M084_9CHLO</name>
<feature type="region of interest" description="Disordered" evidence="1">
    <location>
        <begin position="739"/>
        <end position="784"/>
    </location>
</feature>
<gene>
    <name evidence="4" type="ORF">Vretimale_19158</name>
</gene>
<dbReference type="PROSITE" id="PS50275">
    <property type="entry name" value="SAC"/>
    <property type="match status" value="1"/>
</dbReference>
<feature type="compositionally biased region" description="Low complexity" evidence="1">
    <location>
        <begin position="327"/>
        <end position="340"/>
    </location>
</feature>
<feature type="region of interest" description="Disordered" evidence="1">
    <location>
        <begin position="314"/>
        <end position="375"/>
    </location>
</feature>
<proteinExistence type="predicted"/>
<evidence type="ECO:0000256" key="1">
    <source>
        <dbReference type="SAM" id="MobiDB-lite"/>
    </source>
</evidence>
<comment type="caution">
    <text evidence="4">The sequence shown here is derived from an EMBL/GenBank/DDBJ whole genome shotgun (WGS) entry which is preliminary data.</text>
</comment>
<organism evidence="4 5">
    <name type="scientific">Volvox reticuliferus</name>
    <dbReference type="NCBI Taxonomy" id="1737510"/>
    <lineage>
        <taxon>Eukaryota</taxon>
        <taxon>Viridiplantae</taxon>
        <taxon>Chlorophyta</taxon>
        <taxon>core chlorophytes</taxon>
        <taxon>Chlorophyceae</taxon>
        <taxon>CS clade</taxon>
        <taxon>Chlamydomonadales</taxon>
        <taxon>Volvocaceae</taxon>
        <taxon>Volvox</taxon>
    </lineage>
</organism>
<dbReference type="EMBL" id="BNCQ01000080">
    <property type="protein sequence ID" value="GIM16527.1"/>
    <property type="molecule type" value="Genomic_DNA"/>
</dbReference>
<dbReference type="Pfam" id="PF02383">
    <property type="entry name" value="Syja_N"/>
    <property type="match status" value="1"/>
</dbReference>
<dbReference type="PANTHER" id="PTHR45662">
    <property type="entry name" value="PHOSPHATIDYLINOSITIDE PHOSPHATASE SAC1"/>
    <property type="match status" value="1"/>
</dbReference>
<dbReference type="GO" id="GO:0043812">
    <property type="term" value="F:phosphatidylinositol-4-phosphate phosphatase activity"/>
    <property type="evidence" value="ECO:0007669"/>
    <property type="project" value="TreeGrafter"/>
</dbReference>
<feature type="compositionally biased region" description="Low complexity" evidence="1">
    <location>
        <begin position="861"/>
        <end position="877"/>
    </location>
</feature>
<dbReference type="InterPro" id="IPR002013">
    <property type="entry name" value="SAC_dom"/>
</dbReference>
<feature type="compositionally biased region" description="Low complexity" evidence="1">
    <location>
        <begin position="898"/>
        <end position="912"/>
    </location>
</feature>
<feature type="compositionally biased region" description="Polar residues" evidence="1">
    <location>
        <begin position="885"/>
        <end position="897"/>
    </location>
</feature>
<evidence type="ECO:0000313" key="4">
    <source>
        <dbReference type="EMBL" id="GIM16527.1"/>
    </source>
</evidence>